<keyword evidence="6" id="KW-1185">Reference proteome</keyword>
<dbReference type="Pfam" id="PF00071">
    <property type="entry name" value="Ras"/>
    <property type="match status" value="1"/>
</dbReference>
<dbReference type="GO" id="GO:0003924">
    <property type="term" value="F:GTPase activity"/>
    <property type="evidence" value="ECO:0007669"/>
    <property type="project" value="InterPro"/>
</dbReference>
<feature type="region of interest" description="Disordered" evidence="4">
    <location>
        <begin position="71"/>
        <end position="110"/>
    </location>
</feature>
<comment type="caution">
    <text evidence="5">The sequence shown here is derived from an EMBL/GenBank/DDBJ whole genome shotgun (WGS) entry which is preliminary data.</text>
</comment>
<sequence>MAAPPPIREFSAVILGAGGVGKSALTLRFMKGYFHEAYDPTIEETYRRNVVLDDETSRVSRFLLPYFPPSTASPLPSVQPPPRKITSGVVQGNSDSPEQPFLIAPTVNSS</sequence>
<dbReference type="Gene3D" id="3.40.50.300">
    <property type="entry name" value="P-loop containing nucleotide triphosphate hydrolases"/>
    <property type="match status" value="1"/>
</dbReference>
<evidence type="ECO:0000256" key="2">
    <source>
        <dbReference type="ARBA" id="ARBA00022741"/>
    </source>
</evidence>
<dbReference type="InterPro" id="IPR027417">
    <property type="entry name" value="P-loop_NTPase"/>
</dbReference>
<dbReference type="InterPro" id="IPR020849">
    <property type="entry name" value="Small_GTPase_Ras-type"/>
</dbReference>
<accession>G4TR85</accession>
<protein>
    <submittedName>
        <fullName evidence="5">Uncharacterized protein</fullName>
    </submittedName>
</protein>
<dbReference type="eggNOG" id="KOG0395">
    <property type="taxonomic scope" value="Eukaryota"/>
</dbReference>
<dbReference type="GO" id="GO:0005525">
    <property type="term" value="F:GTP binding"/>
    <property type="evidence" value="ECO:0007669"/>
    <property type="project" value="UniProtKB-KW"/>
</dbReference>
<dbReference type="PANTHER" id="PTHR24070">
    <property type="entry name" value="RAS, DI-RAS, AND RHEB FAMILY MEMBERS OF SMALL GTPASE SUPERFAMILY"/>
    <property type="match status" value="1"/>
</dbReference>
<feature type="compositionally biased region" description="Polar residues" evidence="4">
    <location>
        <begin position="88"/>
        <end position="97"/>
    </location>
</feature>
<evidence type="ECO:0000256" key="4">
    <source>
        <dbReference type="SAM" id="MobiDB-lite"/>
    </source>
</evidence>
<dbReference type="HOGENOM" id="CLU_2172021_0_0_1"/>
<dbReference type="SMART" id="SM00173">
    <property type="entry name" value="RAS"/>
    <property type="match status" value="1"/>
</dbReference>
<comment type="subcellular location">
    <subcellularLocation>
        <location evidence="1">Cell membrane</location>
        <topology evidence="1">Lipid-anchor</topology>
        <orientation evidence="1">Cytoplasmic side</orientation>
    </subcellularLocation>
</comment>
<dbReference type="EMBL" id="CAFZ01000256">
    <property type="protein sequence ID" value="CCA73828.1"/>
    <property type="molecule type" value="Genomic_DNA"/>
</dbReference>
<dbReference type="AlphaFoldDB" id="G4TR85"/>
<evidence type="ECO:0000313" key="6">
    <source>
        <dbReference type="Proteomes" id="UP000007148"/>
    </source>
</evidence>
<dbReference type="PROSITE" id="PS51421">
    <property type="entry name" value="RAS"/>
    <property type="match status" value="1"/>
</dbReference>
<dbReference type="InParanoid" id="G4TR85"/>
<dbReference type="Proteomes" id="UP000007148">
    <property type="component" value="Unassembled WGS sequence"/>
</dbReference>
<dbReference type="GO" id="GO:0005886">
    <property type="term" value="C:plasma membrane"/>
    <property type="evidence" value="ECO:0007669"/>
    <property type="project" value="UniProtKB-SubCell"/>
</dbReference>
<proteinExistence type="predicted"/>
<evidence type="ECO:0000256" key="3">
    <source>
        <dbReference type="ARBA" id="ARBA00023134"/>
    </source>
</evidence>
<dbReference type="GO" id="GO:0007165">
    <property type="term" value="P:signal transduction"/>
    <property type="evidence" value="ECO:0007669"/>
    <property type="project" value="InterPro"/>
</dbReference>
<evidence type="ECO:0000313" key="5">
    <source>
        <dbReference type="EMBL" id="CCA73828.1"/>
    </source>
</evidence>
<dbReference type="SUPFAM" id="SSF52540">
    <property type="entry name" value="P-loop containing nucleoside triphosphate hydrolases"/>
    <property type="match status" value="1"/>
</dbReference>
<dbReference type="STRING" id="1109443.G4TR85"/>
<dbReference type="OrthoDB" id="5976022at2759"/>
<gene>
    <name evidence="5" type="ORF">PIIN_07782</name>
</gene>
<reference evidence="5 6" key="1">
    <citation type="journal article" date="2011" name="PLoS Pathog.">
        <title>Endophytic Life Strategies Decoded by Genome and Transcriptome Analyses of the Mutualistic Root Symbiont Piriformospora indica.</title>
        <authorList>
            <person name="Zuccaro A."/>
            <person name="Lahrmann U."/>
            <person name="Guldener U."/>
            <person name="Langen G."/>
            <person name="Pfiffi S."/>
            <person name="Biedenkopf D."/>
            <person name="Wong P."/>
            <person name="Samans B."/>
            <person name="Grimm C."/>
            <person name="Basiewicz M."/>
            <person name="Murat C."/>
            <person name="Martin F."/>
            <person name="Kogel K.H."/>
        </authorList>
    </citation>
    <scope>NUCLEOTIDE SEQUENCE [LARGE SCALE GENOMIC DNA]</scope>
    <source>
        <strain evidence="5 6">DSM 11827</strain>
    </source>
</reference>
<keyword evidence="3" id="KW-0342">GTP-binding</keyword>
<keyword evidence="2" id="KW-0547">Nucleotide-binding</keyword>
<dbReference type="InterPro" id="IPR001806">
    <property type="entry name" value="Small_GTPase"/>
</dbReference>
<name>G4TR85_SERID</name>
<organism evidence="5 6">
    <name type="scientific">Serendipita indica (strain DSM 11827)</name>
    <name type="common">Root endophyte fungus</name>
    <name type="synonym">Piriformospora indica</name>
    <dbReference type="NCBI Taxonomy" id="1109443"/>
    <lineage>
        <taxon>Eukaryota</taxon>
        <taxon>Fungi</taxon>
        <taxon>Dikarya</taxon>
        <taxon>Basidiomycota</taxon>
        <taxon>Agaricomycotina</taxon>
        <taxon>Agaricomycetes</taxon>
        <taxon>Sebacinales</taxon>
        <taxon>Serendipitaceae</taxon>
        <taxon>Serendipita</taxon>
    </lineage>
</organism>
<dbReference type="PRINTS" id="PR00449">
    <property type="entry name" value="RASTRNSFRMNG"/>
</dbReference>
<evidence type="ECO:0000256" key="1">
    <source>
        <dbReference type="ARBA" id="ARBA00004342"/>
    </source>
</evidence>